<organism evidence="1 2">
    <name type="scientific">Panagrolaimus sp. ES5</name>
    <dbReference type="NCBI Taxonomy" id="591445"/>
    <lineage>
        <taxon>Eukaryota</taxon>
        <taxon>Metazoa</taxon>
        <taxon>Ecdysozoa</taxon>
        <taxon>Nematoda</taxon>
        <taxon>Chromadorea</taxon>
        <taxon>Rhabditida</taxon>
        <taxon>Tylenchina</taxon>
        <taxon>Panagrolaimomorpha</taxon>
        <taxon>Panagrolaimoidea</taxon>
        <taxon>Panagrolaimidae</taxon>
        <taxon>Panagrolaimus</taxon>
    </lineage>
</organism>
<evidence type="ECO:0000313" key="2">
    <source>
        <dbReference type="WBParaSite" id="ES5_v2.g10289.t1"/>
    </source>
</evidence>
<reference evidence="2" key="1">
    <citation type="submission" date="2022-11" db="UniProtKB">
        <authorList>
            <consortium name="WormBaseParasite"/>
        </authorList>
    </citation>
    <scope>IDENTIFICATION</scope>
</reference>
<name>A0AC34EZV2_9BILA</name>
<accession>A0AC34EZV2</accession>
<evidence type="ECO:0000313" key="1">
    <source>
        <dbReference type="Proteomes" id="UP000887579"/>
    </source>
</evidence>
<proteinExistence type="predicted"/>
<dbReference type="Proteomes" id="UP000887579">
    <property type="component" value="Unplaced"/>
</dbReference>
<protein>
    <submittedName>
        <fullName evidence="2">Uncharacterized protein</fullName>
    </submittedName>
</protein>
<dbReference type="WBParaSite" id="ES5_v2.g10289.t1">
    <property type="protein sequence ID" value="ES5_v2.g10289.t1"/>
    <property type="gene ID" value="ES5_v2.g10289"/>
</dbReference>
<sequence length="77" mass="8468">MIDVLTQRIGTMQNPAGGTEAERLNADDASTPSFGRQFQTKTSENSVNELSVQSLLLANDRPNRTKFLKSPSDDSLR</sequence>